<evidence type="ECO:0008006" key="3">
    <source>
        <dbReference type="Google" id="ProtNLM"/>
    </source>
</evidence>
<comment type="caution">
    <text evidence="1">The sequence shown here is derived from an EMBL/GenBank/DDBJ whole genome shotgun (WGS) entry which is preliminary data.</text>
</comment>
<keyword evidence="2" id="KW-1185">Reference proteome</keyword>
<evidence type="ECO:0000313" key="2">
    <source>
        <dbReference type="Proteomes" id="UP001500582"/>
    </source>
</evidence>
<dbReference type="EMBL" id="BAABFT010000021">
    <property type="protein sequence ID" value="GAA4338479.1"/>
    <property type="molecule type" value="Genomic_DNA"/>
</dbReference>
<gene>
    <name evidence="1" type="ORF">GCM10023149_48470</name>
</gene>
<protein>
    <recommendedName>
        <fullName evidence="3">HK97 gp10 family phage protein</fullName>
    </recommendedName>
</protein>
<sequence>MGIKARFTKDDVRRMVEQKEALIEQAIINRLSYIGETFVRNAREKGTYNDVTGNLRSSIGFVVLRYGKIVKQNFERAGRGKKSGQGVDQAKSFINELKTSFLQGYTLLVVAGMDYAAAVESRGKDVLTASSLIAKADLKRAIKELKNNIRNS</sequence>
<evidence type="ECO:0000313" key="1">
    <source>
        <dbReference type="EMBL" id="GAA4338479.1"/>
    </source>
</evidence>
<accession>A0ABP8HF25</accession>
<organism evidence="1 2">
    <name type="scientific">Mucilaginibacter gynuensis</name>
    <dbReference type="NCBI Taxonomy" id="1302236"/>
    <lineage>
        <taxon>Bacteria</taxon>
        <taxon>Pseudomonadati</taxon>
        <taxon>Bacteroidota</taxon>
        <taxon>Sphingobacteriia</taxon>
        <taxon>Sphingobacteriales</taxon>
        <taxon>Sphingobacteriaceae</taxon>
        <taxon>Mucilaginibacter</taxon>
    </lineage>
</organism>
<reference evidence="2" key="1">
    <citation type="journal article" date="2019" name="Int. J. Syst. Evol. Microbiol.">
        <title>The Global Catalogue of Microorganisms (GCM) 10K type strain sequencing project: providing services to taxonomists for standard genome sequencing and annotation.</title>
        <authorList>
            <consortium name="The Broad Institute Genomics Platform"/>
            <consortium name="The Broad Institute Genome Sequencing Center for Infectious Disease"/>
            <person name="Wu L."/>
            <person name="Ma J."/>
        </authorList>
    </citation>
    <scope>NUCLEOTIDE SEQUENCE [LARGE SCALE GENOMIC DNA]</scope>
    <source>
        <strain evidence="2">JCM 17705</strain>
    </source>
</reference>
<dbReference type="RefSeq" id="WP_345213796.1">
    <property type="nucleotide sequence ID" value="NZ_BAABFT010000021.1"/>
</dbReference>
<dbReference type="Proteomes" id="UP001500582">
    <property type="component" value="Unassembled WGS sequence"/>
</dbReference>
<proteinExistence type="predicted"/>
<name>A0ABP8HF25_9SPHI</name>